<dbReference type="SUPFAM" id="SSF47598">
    <property type="entry name" value="Ribbon-helix-helix"/>
    <property type="match status" value="1"/>
</dbReference>
<evidence type="ECO:0000313" key="1">
    <source>
        <dbReference type="EMBL" id="AIC31261.1"/>
    </source>
</evidence>
<dbReference type="AlphaFoldDB" id="A0A060II39"/>
<keyword evidence="1" id="KW-0614">Plasmid</keyword>
<protein>
    <recommendedName>
        <fullName evidence="3">Ribbon-helix-helix domain-containing protein</fullName>
    </recommendedName>
</protein>
<name>A0A060II39_RHIET</name>
<dbReference type="EMBL" id="CP006991">
    <property type="protein sequence ID" value="AIC31261.1"/>
    <property type="molecule type" value="Genomic_DNA"/>
</dbReference>
<dbReference type="Proteomes" id="UP000027180">
    <property type="component" value="Plasmid pRetIE4771e"/>
</dbReference>
<evidence type="ECO:0008006" key="3">
    <source>
        <dbReference type="Google" id="ProtNLM"/>
    </source>
</evidence>
<geneLocation type="plasmid" evidence="1 2">
    <name>pRetIE4771e</name>
</geneLocation>
<dbReference type="InterPro" id="IPR038296">
    <property type="entry name" value="ParD_sf"/>
</dbReference>
<reference evidence="1 2" key="1">
    <citation type="submission" date="2013-12" db="EMBL/GenBank/DDBJ databases">
        <title>Complete genome sequence of Rhizobium etli bv. mimosae IE4771.</title>
        <authorList>
            <person name="Bustos P."/>
            <person name="Santamaria R.I."/>
            <person name="Lozano L."/>
            <person name="Ormeno-Orrillo E."/>
            <person name="Rogel M.A."/>
            <person name="Romero D."/>
            <person name="Cevallos M.A."/>
            <person name="Martinez-Romero E."/>
            <person name="Gonzalez V."/>
        </authorList>
    </citation>
    <scope>NUCLEOTIDE SEQUENCE [LARGE SCALE GENOMIC DNA]</scope>
    <source>
        <strain evidence="1 2">IE4771</strain>
        <plasmid evidence="2">Plasmid pRetIE4771e</plasmid>
    </source>
</reference>
<dbReference type="GO" id="GO:0006355">
    <property type="term" value="P:regulation of DNA-templated transcription"/>
    <property type="evidence" value="ECO:0007669"/>
    <property type="project" value="InterPro"/>
</dbReference>
<proteinExistence type="predicted"/>
<organism evidence="1 2">
    <name type="scientific">Rhizobium etli bv. mimosae str. IE4771</name>
    <dbReference type="NCBI Taxonomy" id="1432050"/>
    <lineage>
        <taxon>Bacteria</taxon>
        <taxon>Pseudomonadati</taxon>
        <taxon>Pseudomonadota</taxon>
        <taxon>Alphaproteobacteria</taxon>
        <taxon>Hyphomicrobiales</taxon>
        <taxon>Rhizobiaceae</taxon>
        <taxon>Rhizobium/Agrobacterium group</taxon>
        <taxon>Rhizobium</taxon>
    </lineage>
</organism>
<accession>A0A060II39</accession>
<dbReference type="KEGG" id="rei:IE4771_PE00035"/>
<gene>
    <name evidence="1" type="ORF">IE4771_PE00035</name>
</gene>
<dbReference type="Gene3D" id="6.10.10.120">
    <property type="entry name" value="Antitoxin ParD1-like"/>
    <property type="match status" value="1"/>
</dbReference>
<evidence type="ECO:0000313" key="2">
    <source>
        <dbReference type="Proteomes" id="UP000027180"/>
    </source>
</evidence>
<dbReference type="HOGENOM" id="CLU_182284_0_0_5"/>
<sequence length="98" mass="11055">MNIDNICYASHEGNEKALPMASGSIHVNVSGQLQDHIQQQIGDEGLYENASEYIRALIRRDLQAWDMLQKELAPAMRADGSEFVAVSAEDVIRRNKRR</sequence>
<dbReference type="InterPro" id="IPR010985">
    <property type="entry name" value="Ribbon_hlx_hlx"/>
</dbReference>